<reference evidence="3" key="2">
    <citation type="submission" date="2015-01" db="EMBL/GenBank/DDBJ databases">
        <title>Evolutionary Origins and Diversification of the Mycorrhizal Mutualists.</title>
        <authorList>
            <consortium name="DOE Joint Genome Institute"/>
            <consortium name="Mycorrhizal Genomics Consortium"/>
            <person name="Kohler A."/>
            <person name="Kuo A."/>
            <person name="Nagy L.G."/>
            <person name="Floudas D."/>
            <person name="Copeland A."/>
            <person name="Barry K.W."/>
            <person name="Cichocki N."/>
            <person name="Veneault-Fourrey C."/>
            <person name="LaButti K."/>
            <person name="Lindquist E.A."/>
            <person name="Lipzen A."/>
            <person name="Lundell T."/>
            <person name="Morin E."/>
            <person name="Murat C."/>
            <person name="Riley R."/>
            <person name="Ohm R."/>
            <person name="Sun H."/>
            <person name="Tunlid A."/>
            <person name="Henrissat B."/>
            <person name="Grigoriev I.V."/>
            <person name="Hibbett D.S."/>
            <person name="Martin F."/>
        </authorList>
    </citation>
    <scope>NUCLEOTIDE SEQUENCE [LARGE SCALE GENOMIC DNA]</scope>
    <source>
        <strain evidence="3">UH-Slu-Lm8-n1</strain>
    </source>
</reference>
<dbReference type="Proteomes" id="UP000054485">
    <property type="component" value="Unassembled WGS sequence"/>
</dbReference>
<dbReference type="HOGENOM" id="CLU_2028266_0_0_1"/>
<name>A0A0D0BB20_9AGAM</name>
<dbReference type="AlphaFoldDB" id="A0A0D0BB20"/>
<gene>
    <name evidence="2" type="ORF">CY34DRAFT_344935</name>
</gene>
<proteinExistence type="predicted"/>
<accession>A0A0D0BB20</accession>
<feature type="signal peptide" evidence="1">
    <location>
        <begin position="1"/>
        <end position="19"/>
    </location>
</feature>
<dbReference type="EMBL" id="KN835153">
    <property type="protein sequence ID" value="KIK46924.1"/>
    <property type="molecule type" value="Genomic_DNA"/>
</dbReference>
<dbReference type="InParanoid" id="A0A0D0BB20"/>
<evidence type="ECO:0008006" key="4">
    <source>
        <dbReference type="Google" id="ProtNLM"/>
    </source>
</evidence>
<keyword evidence="3" id="KW-1185">Reference proteome</keyword>
<protein>
    <recommendedName>
        <fullName evidence="4">Secreted protein</fullName>
    </recommendedName>
</protein>
<evidence type="ECO:0000313" key="2">
    <source>
        <dbReference type="EMBL" id="KIK46924.1"/>
    </source>
</evidence>
<evidence type="ECO:0000313" key="3">
    <source>
        <dbReference type="Proteomes" id="UP000054485"/>
    </source>
</evidence>
<keyword evidence="1" id="KW-0732">Signal</keyword>
<organism evidence="2 3">
    <name type="scientific">Suillus luteus UH-Slu-Lm8-n1</name>
    <dbReference type="NCBI Taxonomy" id="930992"/>
    <lineage>
        <taxon>Eukaryota</taxon>
        <taxon>Fungi</taxon>
        <taxon>Dikarya</taxon>
        <taxon>Basidiomycota</taxon>
        <taxon>Agaricomycotina</taxon>
        <taxon>Agaricomycetes</taxon>
        <taxon>Agaricomycetidae</taxon>
        <taxon>Boletales</taxon>
        <taxon>Suillineae</taxon>
        <taxon>Suillaceae</taxon>
        <taxon>Suillus</taxon>
    </lineage>
</organism>
<sequence>MPCMIFTRILIIVIQSTRLIVLNCCHMQSPLTGTGCSALRLSPIGELRLSQTPVSYVVYNFNFWTIPPKTMIASLLVWQLYRNVIHICFSLTIRFISSRDHIDLPCVSVRSLRYHNDEMEYN</sequence>
<feature type="chain" id="PRO_5002224550" description="Secreted protein" evidence="1">
    <location>
        <begin position="20"/>
        <end position="122"/>
    </location>
</feature>
<evidence type="ECO:0000256" key="1">
    <source>
        <dbReference type="SAM" id="SignalP"/>
    </source>
</evidence>
<reference evidence="2 3" key="1">
    <citation type="submission" date="2014-04" db="EMBL/GenBank/DDBJ databases">
        <authorList>
            <consortium name="DOE Joint Genome Institute"/>
            <person name="Kuo A."/>
            <person name="Ruytinx J."/>
            <person name="Rineau F."/>
            <person name="Colpaert J."/>
            <person name="Kohler A."/>
            <person name="Nagy L.G."/>
            <person name="Floudas D."/>
            <person name="Copeland A."/>
            <person name="Barry K.W."/>
            <person name="Cichocki N."/>
            <person name="Veneault-Fourrey C."/>
            <person name="LaButti K."/>
            <person name="Lindquist E.A."/>
            <person name="Lipzen A."/>
            <person name="Lundell T."/>
            <person name="Morin E."/>
            <person name="Murat C."/>
            <person name="Sun H."/>
            <person name="Tunlid A."/>
            <person name="Henrissat B."/>
            <person name="Grigoriev I.V."/>
            <person name="Hibbett D.S."/>
            <person name="Martin F."/>
            <person name="Nordberg H.P."/>
            <person name="Cantor M.N."/>
            <person name="Hua S.X."/>
        </authorList>
    </citation>
    <scope>NUCLEOTIDE SEQUENCE [LARGE SCALE GENOMIC DNA]</scope>
    <source>
        <strain evidence="2 3">UH-Slu-Lm8-n1</strain>
    </source>
</reference>